<evidence type="ECO:0000256" key="3">
    <source>
        <dbReference type="ARBA" id="ARBA00026121"/>
    </source>
</evidence>
<comment type="catalytic activity">
    <reaction evidence="4">
        <text>a long-chain fatty acid + ATP + CoA = a long-chain fatty acyl-CoA + AMP + diphosphate</text>
        <dbReference type="Rhea" id="RHEA:15421"/>
        <dbReference type="ChEBI" id="CHEBI:30616"/>
        <dbReference type="ChEBI" id="CHEBI:33019"/>
        <dbReference type="ChEBI" id="CHEBI:57287"/>
        <dbReference type="ChEBI" id="CHEBI:57560"/>
        <dbReference type="ChEBI" id="CHEBI:83139"/>
        <dbReference type="ChEBI" id="CHEBI:456215"/>
        <dbReference type="EC" id="6.2.1.3"/>
    </reaction>
</comment>
<evidence type="ECO:0000256" key="2">
    <source>
        <dbReference type="ARBA" id="ARBA00022598"/>
    </source>
</evidence>
<dbReference type="PANTHER" id="PTHR43767">
    <property type="entry name" value="LONG-CHAIN-FATTY-ACID--COA LIGASE"/>
    <property type="match status" value="1"/>
</dbReference>
<sequence length="522" mass="57336">MSELPEPRFLDDRLSHWAHTTPDGEAVLYLDRTWTWAQWDERIRRLAGALTAFGVRRGDAVAFLDKNHPACVESTFAAARLGAANAVVNFRLAGDELDYVLNDSGAKVLIVGRELRPAIDRIRDRLTHVEHVVEVTPDGADGDEYEALLAGAAPTGRGADVTPDDVCVIMYSSGTTGRPKGVELTQANLIAHTVNAHEGWGFDDGDKNMVSMPFFHVGGQSYVQFGIYDGVPSVVTREVDGASLADAILKGANRTFLVPAVLAKVLETGPDAVKLFGALKTFCYGASPMLLPLLRQALEAWPDTDFIQVYGLTEVCGVISHLMPEDHRDTDHPERLVSAGTLIPNAELRVSDPDTGDEMPVGRQGELWFRTPQLMKGYHNRPEATAESVTADGWFRTGDVGRIDADGYLFVEDRLKDMIISGGENVYSIEVERVLAEHPAVIEVAVIGVPDEKWGEAVKAVVAVNGSLSEAELTEWCRERLARYKCPRSIDIVDELPRNPTGKILKKELRKPFWEGRDRATV</sequence>
<evidence type="ECO:0000256" key="7">
    <source>
        <dbReference type="ARBA" id="ARBA00080667"/>
    </source>
</evidence>
<dbReference type="PANTHER" id="PTHR43767:SF1">
    <property type="entry name" value="NONRIBOSOMAL PEPTIDE SYNTHASE PES1 (EUROFUNG)-RELATED"/>
    <property type="match status" value="1"/>
</dbReference>
<dbReference type="InterPro" id="IPR045851">
    <property type="entry name" value="AMP-bd_C_sf"/>
</dbReference>
<dbReference type="Gene3D" id="3.30.300.30">
    <property type="match status" value="1"/>
</dbReference>
<dbReference type="RefSeq" id="WP_185294494.1">
    <property type="nucleotide sequence ID" value="NZ_AP023287.1"/>
</dbReference>
<dbReference type="NCBIfam" id="NF004837">
    <property type="entry name" value="PRK06187.1"/>
    <property type="match status" value="1"/>
</dbReference>
<proteinExistence type="inferred from homology"/>
<name>A0A6S6P4E5_9MYCO</name>
<dbReference type="InterPro" id="IPR000873">
    <property type="entry name" value="AMP-dep_synth/lig_dom"/>
</dbReference>
<dbReference type="FunFam" id="3.30.300.30:FF:000008">
    <property type="entry name" value="2,3-dihydroxybenzoate-AMP ligase"/>
    <property type="match status" value="1"/>
</dbReference>
<evidence type="ECO:0000259" key="10">
    <source>
        <dbReference type="Pfam" id="PF13193"/>
    </source>
</evidence>
<evidence type="ECO:0000256" key="4">
    <source>
        <dbReference type="ARBA" id="ARBA00036813"/>
    </source>
</evidence>
<keyword evidence="2 11" id="KW-0436">Ligase</keyword>
<dbReference type="Gene3D" id="3.40.50.12780">
    <property type="entry name" value="N-terminal domain of ligase-like"/>
    <property type="match status" value="1"/>
</dbReference>
<dbReference type="Pfam" id="PF00501">
    <property type="entry name" value="AMP-binding"/>
    <property type="match status" value="1"/>
</dbReference>
<dbReference type="InterPro" id="IPR025110">
    <property type="entry name" value="AMP-bd_C"/>
</dbReference>
<evidence type="ECO:0000313" key="12">
    <source>
        <dbReference type="Proteomes" id="UP000515734"/>
    </source>
</evidence>
<dbReference type="EMBL" id="AP023287">
    <property type="protein sequence ID" value="BCI51540.1"/>
    <property type="molecule type" value="Genomic_DNA"/>
</dbReference>
<evidence type="ECO:0000256" key="8">
    <source>
        <dbReference type="ARBA" id="ARBA00083882"/>
    </source>
</evidence>
<dbReference type="AlphaFoldDB" id="A0A6S6P4E5"/>
<evidence type="ECO:0000256" key="1">
    <source>
        <dbReference type="ARBA" id="ARBA00006432"/>
    </source>
</evidence>
<comment type="similarity">
    <text evidence="1">Belongs to the ATP-dependent AMP-binding enzyme family.</text>
</comment>
<organism evidence="11 12">
    <name type="scientific">Mycolicibacterium litorale</name>
    <dbReference type="NCBI Taxonomy" id="758802"/>
    <lineage>
        <taxon>Bacteria</taxon>
        <taxon>Bacillati</taxon>
        <taxon>Actinomycetota</taxon>
        <taxon>Actinomycetes</taxon>
        <taxon>Mycobacteriales</taxon>
        <taxon>Mycobacteriaceae</taxon>
        <taxon>Mycolicibacterium</taxon>
    </lineage>
</organism>
<dbReference type="InterPro" id="IPR050237">
    <property type="entry name" value="ATP-dep_AMP-bd_enzyme"/>
</dbReference>
<dbReference type="Pfam" id="PF13193">
    <property type="entry name" value="AMP-binding_C"/>
    <property type="match status" value="1"/>
</dbReference>
<dbReference type="EC" id="6.2.1.3" evidence="3"/>
<feature type="domain" description="AMP-dependent synthetase/ligase" evidence="9">
    <location>
        <begin position="15"/>
        <end position="379"/>
    </location>
</feature>
<gene>
    <name evidence="11" type="ORF">NIIDNTM18_08180</name>
</gene>
<dbReference type="Proteomes" id="UP000515734">
    <property type="component" value="Chromosome"/>
</dbReference>
<reference evidence="11 12" key="1">
    <citation type="submission" date="2020-07" db="EMBL/GenBank/DDBJ databases">
        <title>Complete genome sequence of Mycolicibacterium litorale like strain isolated from cardiac implantable electronic device infection.</title>
        <authorList>
            <person name="Fukano H."/>
            <person name="Miyama H."/>
            <person name="Hoshino Y."/>
        </authorList>
    </citation>
    <scope>NUCLEOTIDE SEQUENCE [LARGE SCALE GENOMIC DNA]</scope>
    <source>
        <strain evidence="11 12">NIIDNTM18</strain>
    </source>
</reference>
<evidence type="ECO:0000256" key="6">
    <source>
        <dbReference type="ARBA" id="ARBA00076959"/>
    </source>
</evidence>
<dbReference type="InterPro" id="IPR042099">
    <property type="entry name" value="ANL_N_sf"/>
</dbReference>
<dbReference type="InterPro" id="IPR020845">
    <property type="entry name" value="AMP-binding_CS"/>
</dbReference>
<accession>A0A6S6P4E5</accession>
<dbReference type="PROSITE" id="PS00455">
    <property type="entry name" value="AMP_BINDING"/>
    <property type="match status" value="1"/>
</dbReference>
<protein>
    <recommendedName>
        <fullName evidence="5">Long-chain-fatty-acid--CoA ligase FadD13</fullName>
        <ecNumber evidence="3">6.2.1.3</ecNumber>
    </recommendedName>
    <alternativeName>
        <fullName evidence="6">Fatty acyl-CoA ligase</fullName>
    </alternativeName>
    <alternativeName>
        <fullName evidence="8">Fatty acyl-CoA synthetase</fullName>
    </alternativeName>
    <alternativeName>
        <fullName evidence="7">Very-long-chain fatty-acyl-CoA synthetase</fullName>
    </alternativeName>
</protein>
<dbReference type="GO" id="GO:0004467">
    <property type="term" value="F:long-chain fatty acid-CoA ligase activity"/>
    <property type="evidence" value="ECO:0007669"/>
    <property type="project" value="UniProtKB-EC"/>
</dbReference>
<feature type="domain" description="AMP-binding enzyme C-terminal" evidence="10">
    <location>
        <begin position="430"/>
        <end position="503"/>
    </location>
</feature>
<evidence type="ECO:0000256" key="5">
    <source>
        <dbReference type="ARBA" id="ARBA00069710"/>
    </source>
</evidence>
<dbReference type="SUPFAM" id="SSF56801">
    <property type="entry name" value="Acetyl-CoA synthetase-like"/>
    <property type="match status" value="1"/>
</dbReference>
<evidence type="ECO:0000313" key="11">
    <source>
        <dbReference type="EMBL" id="BCI51540.1"/>
    </source>
</evidence>
<evidence type="ECO:0000259" key="9">
    <source>
        <dbReference type="Pfam" id="PF00501"/>
    </source>
</evidence>